<accession>A0ABP9V219</accession>
<dbReference type="InterPro" id="IPR018649">
    <property type="entry name" value="SHOCT"/>
</dbReference>
<evidence type="ECO:0000256" key="2">
    <source>
        <dbReference type="SAM" id="Phobius"/>
    </source>
</evidence>
<evidence type="ECO:0000259" key="3">
    <source>
        <dbReference type="Pfam" id="PF09851"/>
    </source>
</evidence>
<reference evidence="4 5" key="1">
    <citation type="submission" date="2024-02" db="EMBL/GenBank/DDBJ databases">
        <title>Rubritalea halochordaticola NBRC 107102.</title>
        <authorList>
            <person name="Ichikawa N."/>
            <person name="Katano-Makiyama Y."/>
            <person name="Hidaka K."/>
        </authorList>
    </citation>
    <scope>NUCLEOTIDE SEQUENCE [LARGE SCALE GENOMIC DNA]</scope>
    <source>
        <strain evidence="4 5">NBRC 107102</strain>
    </source>
</reference>
<feature type="transmembrane region" description="Helical" evidence="2">
    <location>
        <begin position="12"/>
        <end position="34"/>
    </location>
</feature>
<feature type="domain" description="SHOCT" evidence="3">
    <location>
        <begin position="114"/>
        <end position="140"/>
    </location>
</feature>
<organism evidence="4 5">
    <name type="scientific">Rubritalea halochordaticola</name>
    <dbReference type="NCBI Taxonomy" id="714537"/>
    <lineage>
        <taxon>Bacteria</taxon>
        <taxon>Pseudomonadati</taxon>
        <taxon>Verrucomicrobiota</taxon>
        <taxon>Verrucomicrobiia</taxon>
        <taxon>Verrucomicrobiales</taxon>
        <taxon>Rubritaleaceae</taxon>
        <taxon>Rubritalea</taxon>
    </lineage>
</organism>
<dbReference type="EMBL" id="BAABRL010000003">
    <property type="protein sequence ID" value="GAA5495141.1"/>
    <property type="molecule type" value="Genomic_DNA"/>
</dbReference>
<dbReference type="Pfam" id="PF09851">
    <property type="entry name" value="SHOCT"/>
    <property type="match status" value="1"/>
</dbReference>
<sequence>MHSIKPGRGPSIAGGVFCIFFTAVSLGMFILFATVIPDSAPQPIRIIFPLFPLGFVCLGVFLTVYNFKNTTSKNRYSAFDITTGEEEPDPLNEFFSKTKPQPTQDEPEESLETRLERLQELRNKGLLSDEEYSSQRTRILNSL</sequence>
<evidence type="ECO:0000313" key="5">
    <source>
        <dbReference type="Proteomes" id="UP001424741"/>
    </source>
</evidence>
<dbReference type="RefSeq" id="WP_346187981.1">
    <property type="nucleotide sequence ID" value="NZ_BAABRL010000003.1"/>
</dbReference>
<evidence type="ECO:0000313" key="4">
    <source>
        <dbReference type="EMBL" id="GAA5495141.1"/>
    </source>
</evidence>
<comment type="caution">
    <text evidence="4">The sequence shown here is derived from an EMBL/GenBank/DDBJ whole genome shotgun (WGS) entry which is preliminary data.</text>
</comment>
<dbReference type="Proteomes" id="UP001424741">
    <property type="component" value="Unassembled WGS sequence"/>
</dbReference>
<protein>
    <recommendedName>
        <fullName evidence="3">SHOCT domain-containing protein</fullName>
    </recommendedName>
</protein>
<keyword evidence="2" id="KW-1133">Transmembrane helix</keyword>
<proteinExistence type="predicted"/>
<keyword evidence="2" id="KW-0812">Transmembrane</keyword>
<name>A0ABP9V219_9BACT</name>
<keyword evidence="5" id="KW-1185">Reference proteome</keyword>
<keyword evidence="2" id="KW-0472">Membrane</keyword>
<evidence type="ECO:0000256" key="1">
    <source>
        <dbReference type="SAM" id="MobiDB-lite"/>
    </source>
</evidence>
<feature type="transmembrane region" description="Helical" evidence="2">
    <location>
        <begin position="46"/>
        <end position="67"/>
    </location>
</feature>
<feature type="region of interest" description="Disordered" evidence="1">
    <location>
        <begin position="83"/>
        <end position="112"/>
    </location>
</feature>
<gene>
    <name evidence="4" type="ORF">Rhal01_01313</name>
</gene>